<accession>A0ACC3DR13</accession>
<dbReference type="EMBL" id="JAWDJW010001481">
    <property type="protein sequence ID" value="KAK3078962.1"/>
    <property type="molecule type" value="Genomic_DNA"/>
</dbReference>
<dbReference type="Proteomes" id="UP001186974">
    <property type="component" value="Unassembled WGS sequence"/>
</dbReference>
<gene>
    <name evidence="1" type="ORF">LTS18_006098</name>
</gene>
<organism evidence="1 2">
    <name type="scientific">Coniosporium uncinatum</name>
    <dbReference type="NCBI Taxonomy" id="93489"/>
    <lineage>
        <taxon>Eukaryota</taxon>
        <taxon>Fungi</taxon>
        <taxon>Dikarya</taxon>
        <taxon>Ascomycota</taxon>
        <taxon>Pezizomycotina</taxon>
        <taxon>Dothideomycetes</taxon>
        <taxon>Dothideomycetes incertae sedis</taxon>
        <taxon>Coniosporium</taxon>
    </lineage>
</organism>
<protein>
    <submittedName>
        <fullName evidence="1">Uncharacterized protein</fullName>
    </submittedName>
</protein>
<keyword evidence="2" id="KW-1185">Reference proteome</keyword>
<evidence type="ECO:0000313" key="2">
    <source>
        <dbReference type="Proteomes" id="UP001186974"/>
    </source>
</evidence>
<proteinExistence type="predicted"/>
<name>A0ACC3DR13_9PEZI</name>
<evidence type="ECO:0000313" key="1">
    <source>
        <dbReference type="EMBL" id="KAK3078962.1"/>
    </source>
</evidence>
<sequence length="121" mass="12906">MATGISNLLAPKYDMIHFVNSLDTAKAEISAVLSGNLVNPSTETGSNAQRPEGKRRSPVAITIGAGIPQEDVDGFREFLGEEKVAKLAWVKVTPEDGKKAGGPKPELIAPIIRQRLDEVGL</sequence>
<reference evidence="1" key="1">
    <citation type="submission" date="2024-09" db="EMBL/GenBank/DDBJ databases">
        <title>Black Yeasts Isolated from many extreme environments.</title>
        <authorList>
            <person name="Coleine C."/>
            <person name="Stajich J.E."/>
            <person name="Selbmann L."/>
        </authorList>
    </citation>
    <scope>NUCLEOTIDE SEQUENCE</scope>
    <source>
        <strain evidence="1">CCFEE 5737</strain>
    </source>
</reference>
<comment type="caution">
    <text evidence="1">The sequence shown here is derived from an EMBL/GenBank/DDBJ whole genome shotgun (WGS) entry which is preliminary data.</text>
</comment>